<proteinExistence type="predicted"/>
<dbReference type="EMBL" id="CM023482">
    <property type="protein sequence ID" value="KAH6937592.1"/>
    <property type="molecule type" value="Genomic_DNA"/>
</dbReference>
<gene>
    <name evidence="1" type="ORF">HPB50_001881</name>
</gene>
<name>A0ACB7SR01_HYAAI</name>
<keyword evidence="2" id="KW-1185">Reference proteome</keyword>
<evidence type="ECO:0000313" key="2">
    <source>
        <dbReference type="Proteomes" id="UP000821845"/>
    </source>
</evidence>
<dbReference type="Proteomes" id="UP000821845">
    <property type="component" value="Chromosome 2"/>
</dbReference>
<sequence>MHRKGPVRKSEPTTCCCLSIAVCTAVVTLALVYLFFIDFQEPPEPNTTTLPPAGVYYCSTDFCNREAARIKSLLSSTAGPCDDFYQHVCDKWVRSQRLQSPGTGTAISSDTMIQDKLIGDLAADLDEHANVALELYNSCTDPTQSGRALAAMHDLFREWTIRRWPTDALETTRGVWSFAGELIKDVGLNALVDVHVAVDSDNPTKFAIGLKKPSFLFSCNDATRPAVLNMLQDALLETMAATGRPVNPQLVDEIMQVVARFSSSPSEPPVSEASMRGFSVVRLSDMNPGITDLLRATFGNDSTIDQETKVVLKSADFLQGHLIAALRELPPRAVMNYLGFLVFINLAPFFLDRHRLLRQLFSKSVLGRTLPDVSNTGHLCLVAVERVLPGCFANISSQYLRDPAGIVANKLSQLVASFGRSVEHLSWMNDMGAVMSRYLLKEFATVPSSNDSTFCPVSSTSYARDSSVKFFVAVSRDRKRRMLRPLTKSVFMFLRRFSTRPFLLIRATFRFTFRAFAVRFYRAVVEALLHKDAVQPSLRYDEDLQRRFEDLLACFEWELRQLPGGLSHSAVAPHSVTARGAFLQQTVAVQLAFRAFQELLQIRRTWNMDFRFAQLPGLSVDQLFFVYYALDNCEAADAVYQEHHWLPARYRVNVPLRNVVEFAELFKCPPDSDMVRVSFVPRCTVVAIDRWDRSRPAGY</sequence>
<protein>
    <submittedName>
        <fullName evidence="1">Uncharacterized protein</fullName>
    </submittedName>
</protein>
<evidence type="ECO:0000313" key="1">
    <source>
        <dbReference type="EMBL" id="KAH6937592.1"/>
    </source>
</evidence>
<accession>A0ACB7SR01</accession>
<comment type="caution">
    <text evidence="1">The sequence shown here is derived from an EMBL/GenBank/DDBJ whole genome shotgun (WGS) entry which is preliminary data.</text>
</comment>
<reference evidence="1" key="1">
    <citation type="submission" date="2020-05" db="EMBL/GenBank/DDBJ databases">
        <title>Large-scale comparative analyses of tick genomes elucidate their genetic diversity and vector capacities.</title>
        <authorList>
            <person name="Jia N."/>
            <person name="Wang J."/>
            <person name="Shi W."/>
            <person name="Du L."/>
            <person name="Sun Y."/>
            <person name="Zhan W."/>
            <person name="Jiang J."/>
            <person name="Wang Q."/>
            <person name="Zhang B."/>
            <person name="Ji P."/>
            <person name="Sakyi L.B."/>
            <person name="Cui X."/>
            <person name="Yuan T."/>
            <person name="Jiang B."/>
            <person name="Yang W."/>
            <person name="Lam T.T.-Y."/>
            <person name="Chang Q."/>
            <person name="Ding S."/>
            <person name="Wang X."/>
            <person name="Zhu J."/>
            <person name="Ruan X."/>
            <person name="Zhao L."/>
            <person name="Wei J."/>
            <person name="Que T."/>
            <person name="Du C."/>
            <person name="Cheng J."/>
            <person name="Dai P."/>
            <person name="Han X."/>
            <person name="Huang E."/>
            <person name="Gao Y."/>
            <person name="Liu J."/>
            <person name="Shao H."/>
            <person name="Ye R."/>
            <person name="Li L."/>
            <person name="Wei W."/>
            <person name="Wang X."/>
            <person name="Wang C."/>
            <person name="Yang T."/>
            <person name="Huo Q."/>
            <person name="Li W."/>
            <person name="Guo W."/>
            <person name="Chen H."/>
            <person name="Zhou L."/>
            <person name="Ni X."/>
            <person name="Tian J."/>
            <person name="Zhou Y."/>
            <person name="Sheng Y."/>
            <person name="Liu T."/>
            <person name="Pan Y."/>
            <person name="Xia L."/>
            <person name="Li J."/>
            <person name="Zhao F."/>
            <person name="Cao W."/>
        </authorList>
    </citation>
    <scope>NUCLEOTIDE SEQUENCE</scope>
    <source>
        <strain evidence="1">Hyas-2018</strain>
    </source>
</reference>
<organism evidence="1 2">
    <name type="scientific">Hyalomma asiaticum</name>
    <name type="common">Tick</name>
    <dbReference type="NCBI Taxonomy" id="266040"/>
    <lineage>
        <taxon>Eukaryota</taxon>
        <taxon>Metazoa</taxon>
        <taxon>Ecdysozoa</taxon>
        <taxon>Arthropoda</taxon>
        <taxon>Chelicerata</taxon>
        <taxon>Arachnida</taxon>
        <taxon>Acari</taxon>
        <taxon>Parasitiformes</taxon>
        <taxon>Ixodida</taxon>
        <taxon>Ixodoidea</taxon>
        <taxon>Ixodidae</taxon>
        <taxon>Hyalomminae</taxon>
        <taxon>Hyalomma</taxon>
    </lineage>
</organism>